<protein>
    <submittedName>
        <fullName evidence="1">30409_t:CDS:1</fullName>
    </submittedName>
</protein>
<name>A0ABN7X1U6_GIGMA</name>
<evidence type="ECO:0000313" key="2">
    <source>
        <dbReference type="Proteomes" id="UP000789901"/>
    </source>
</evidence>
<reference evidence="1 2" key="1">
    <citation type="submission" date="2021-06" db="EMBL/GenBank/DDBJ databases">
        <authorList>
            <person name="Kallberg Y."/>
            <person name="Tangrot J."/>
            <person name="Rosling A."/>
        </authorList>
    </citation>
    <scope>NUCLEOTIDE SEQUENCE [LARGE SCALE GENOMIC DNA]</scope>
    <source>
        <strain evidence="1 2">120-4 pot B 10/14</strain>
    </source>
</reference>
<sequence length="47" mass="5492">LLAEYVKVVLYEGSKEFIVVELAMISELQSSEVQVNKDIEQRYYIPK</sequence>
<dbReference type="EMBL" id="CAJVQB010081546">
    <property type="protein sequence ID" value="CAG8845950.1"/>
    <property type="molecule type" value="Genomic_DNA"/>
</dbReference>
<gene>
    <name evidence="1" type="ORF">GMARGA_LOCUS37915</name>
</gene>
<keyword evidence="2" id="KW-1185">Reference proteome</keyword>
<organism evidence="1 2">
    <name type="scientific">Gigaspora margarita</name>
    <dbReference type="NCBI Taxonomy" id="4874"/>
    <lineage>
        <taxon>Eukaryota</taxon>
        <taxon>Fungi</taxon>
        <taxon>Fungi incertae sedis</taxon>
        <taxon>Mucoromycota</taxon>
        <taxon>Glomeromycotina</taxon>
        <taxon>Glomeromycetes</taxon>
        <taxon>Diversisporales</taxon>
        <taxon>Gigasporaceae</taxon>
        <taxon>Gigaspora</taxon>
    </lineage>
</organism>
<feature type="non-terminal residue" evidence="1">
    <location>
        <position position="1"/>
    </location>
</feature>
<feature type="non-terminal residue" evidence="1">
    <location>
        <position position="47"/>
    </location>
</feature>
<proteinExistence type="predicted"/>
<evidence type="ECO:0000313" key="1">
    <source>
        <dbReference type="EMBL" id="CAG8845950.1"/>
    </source>
</evidence>
<accession>A0ABN7X1U6</accession>
<dbReference type="Proteomes" id="UP000789901">
    <property type="component" value="Unassembled WGS sequence"/>
</dbReference>
<comment type="caution">
    <text evidence="1">The sequence shown here is derived from an EMBL/GenBank/DDBJ whole genome shotgun (WGS) entry which is preliminary data.</text>
</comment>